<feature type="chain" id="PRO_5015711425" description="SCP domain-containing protein" evidence="1">
    <location>
        <begin position="39"/>
        <end position="480"/>
    </location>
</feature>
<feature type="domain" description="SCP" evidence="2">
    <location>
        <begin position="184"/>
        <end position="316"/>
    </location>
</feature>
<dbReference type="Pfam" id="PF00188">
    <property type="entry name" value="CAP"/>
    <property type="match status" value="1"/>
</dbReference>
<dbReference type="SUPFAM" id="SSF55797">
    <property type="entry name" value="PR-1-like"/>
    <property type="match status" value="1"/>
</dbReference>
<dbReference type="Gene3D" id="3.40.33.10">
    <property type="entry name" value="CAP"/>
    <property type="match status" value="1"/>
</dbReference>
<evidence type="ECO:0000313" key="4">
    <source>
        <dbReference type="Proteomes" id="UP000037507"/>
    </source>
</evidence>
<dbReference type="AlphaFoldDB" id="A0A2T7UGF7"/>
<dbReference type="InterPro" id="IPR010221">
    <property type="entry name" value="VCBS_dom"/>
</dbReference>
<comment type="caution">
    <text evidence="3">The sequence shown here is derived from an EMBL/GenBank/DDBJ whole genome shotgun (WGS) entry which is preliminary data.</text>
</comment>
<dbReference type="InterPro" id="IPR013783">
    <property type="entry name" value="Ig-like_fold"/>
</dbReference>
<keyword evidence="4" id="KW-1185">Reference proteome</keyword>
<dbReference type="NCBIfam" id="TIGR01965">
    <property type="entry name" value="VCBS_repeat"/>
    <property type="match status" value="1"/>
</dbReference>
<dbReference type="InterPro" id="IPR014044">
    <property type="entry name" value="CAP_dom"/>
</dbReference>
<evidence type="ECO:0000256" key="1">
    <source>
        <dbReference type="SAM" id="SignalP"/>
    </source>
</evidence>
<dbReference type="OrthoDB" id="6654019at2"/>
<dbReference type="InterPro" id="IPR035940">
    <property type="entry name" value="CAP_sf"/>
</dbReference>
<name>A0A2T7UGF7_9BURK</name>
<evidence type="ECO:0000259" key="2">
    <source>
        <dbReference type="Pfam" id="PF00188"/>
    </source>
</evidence>
<keyword evidence="1" id="KW-0732">Signal</keyword>
<organism evidence="3 4">
    <name type="scientific">Limnohabitans planktonicus II-D5</name>
    <dbReference type="NCBI Taxonomy" id="1293045"/>
    <lineage>
        <taxon>Bacteria</taxon>
        <taxon>Pseudomonadati</taxon>
        <taxon>Pseudomonadota</taxon>
        <taxon>Betaproteobacteria</taxon>
        <taxon>Burkholderiales</taxon>
        <taxon>Comamonadaceae</taxon>
        <taxon>Limnohabitans</taxon>
    </lineage>
</organism>
<sequence>MLIFRRKNSNCAYPNCIGWFNMKNLTLTALAVSSFLTACGGGGGGTNNTSASISGTSTGTTAKGASNAVSGTLTITDPDAGQAVFKTPASFAGTYGMFTFNASTGAWTYLVDNSKAVTQALSSGQVVYDTLTVTSSDGTATQDIKIAINGTAGGNGTSSLVTNVAPATYSSSDIYAADKVALFNRLNDDRSRCGFGKLAQNEKLDKAAQAHADYLKINNLNVHTEVSSLAGFTGETVAIRVANQGYMQNAFSPATENISTQQFGNFFIGAPIPYSATEKSATVNLKQLYSTVYHLKALFNQSIEVGFGVNTSQNSFDSWFKRLVINMGIPSTTNPAGQRIKNEDIVSFPCESTGNLSPIFGNEDPNPFPGQDLSQSPYGTPVYFMTANGTTLEITKQSITLNGGQAVNTVILTKENDPQKTTVNAIASNEAFIVPTQRLLDNSSYTVYVEGKNTGSVSATNPTGFFTKTFTFRTSTYTSE</sequence>
<reference evidence="3" key="1">
    <citation type="submission" date="2017-04" db="EMBL/GenBank/DDBJ databases">
        <title>Unexpected and diverse lifestyles within the genus Limnohabitans.</title>
        <authorList>
            <person name="Kasalicky V."/>
            <person name="Mehrshad M."/>
            <person name="Andrei S.-A."/>
            <person name="Salcher M."/>
            <person name="Kratochvilova H."/>
            <person name="Simek K."/>
            <person name="Ghai R."/>
        </authorList>
    </citation>
    <scope>NUCLEOTIDE SEQUENCE [LARGE SCALE GENOMIC DNA]</scope>
    <source>
        <strain evidence="3">II-D5</strain>
    </source>
</reference>
<feature type="signal peptide" evidence="1">
    <location>
        <begin position="1"/>
        <end position="38"/>
    </location>
</feature>
<dbReference type="STRING" id="1293045.H663_03020"/>
<dbReference type="EMBL" id="LFYT02000004">
    <property type="protein sequence ID" value="PVE43780.1"/>
    <property type="molecule type" value="Genomic_DNA"/>
</dbReference>
<accession>A0A2T7UGF7</accession>
<protein>
    <recommendedName>
        <fullName evidence="2">SCP domain-containing protein</fullName>
    </recommendedName>
</protein>
<dbReference type="Proteomes" id="UP000037507">
    <property type="component" value="Unassembled WGS sequence"/>
</dbReference>
<proteinExistence type="predicted"/>
<dbReference type="Gene3D" id="2.60.40.10">
    <property type="entry name" value="Immunoglobulins"/>
    <property type="match status" value="1"/>
</dbReference>
<gene>
    <name evidence="3" type="ORF">H663_004730</name>
</gene>
<evidence type="ECO:0000313" key="3">
    <source>
        <dbReference type="EMBL" id="PVE43780.1"/>
    </source>
</evidence>